<dbReference type="InterPro" id="IPR002197">
    <property type="entry name" value="HTH_Fis"/>
</dbReference>
<protein>
    <recommendedName>
        <fullName evidence="1">DNA binding HTH domain-containing protein</fullName>
    </recommendedName>
</protein>
<dbReference type="SUPFAM" id="SSF46689">
    <property type="entry name" value="Homeodomain-like"/>
    <property type="match status" value="1"/>
</dbReference>
<evidence type="ECO:0000313" key="2">
    <source>
        <dbReference type="EMBL" id="OPX53784.1"/>
    </source>
</evidence>
<feature type="domain" description="DNA binding HTH" evidence="1">
    <location>
        <begin position="7"/>
        <end position="45"/>
    </location>
</feature>
<evidence type="ECO:0000313" key="3">
    <source>
        <dbReference type="Proteomes" id="UP000191418"/>
    </source>
</evidence>
<gene>
    <name evidence="2" type="ORF">BTE48_17675</name>
</gene>
<dbReference type="EMBL" id="MTSM01000444">
    <property type="protein sequence ID" value="OPX53784.1"/>
    <property type="molecule type" value="Genomic_DNA"/>
</dbReference>
<dbReference type="GO" id="GO:0043565">
    <property type="term" value="F:sequence-specific DNA binding"/>
    <property type="evidence" value="ECO:0007669"/>
    <property type="project" value="InterPro"/>
</dbReference>
<accession>A0A1V4T1D4</accession>
<organism evidence="2 3">
    <name type="scientific">Oceanospirillum multiglobuliferum</name>
    <dbReference type="NCBI Taxonomy" id="64969"/>
    <lineage>
        <taxon>Bacteria</taxon>
        <taxon>Pseudomonadati</taxon>
        <taxon>Pseudomonadota</taxon>
        <taxon>Gammaproteobacteria</taxon>
        <taxon>Oceanospirillales</taxon>
        <taxon>Oceanospirillaceae</taxon>
        <taxon>Oceanospirillum</taxon>
    </lineage>
</organism>
<reference evidence="2 3" key="1">
    <citation type="submission" date="2017-01" db="EMBL/GenBank/DDBJ databases">
        <title>Genome Sequencing of a Marine Spirillum, Oceanospirillum multiglobuliferum ATCC 33336, from Japan.</title>
        <authorList>
            <person name="Carney J.G."/>
            <person name="Trachtenberg A.M."/>
            <person name="Rheaume B.A."/>
            <person name="Linnane J.D."/>
            <person name="Pitts N.L."/>
            <person name="Mykles D.L."/>
            <person name="Maclea K.S."/>
        </authorList>
    </citation>
    <scope>NUCLEOTIDE SEQUENCE [LARGE SCALE GENOMIC DNA]</scope>
    <source>
        <strain evidence="2 3">ATCC 33336</strain>
    </source>
</reference>
<dbReference type="PRINTS" id="PR01590">
    <property type="entry name" value="HTHFIS"/>
</dbReference>
<feature type="non-terminal residue" evidence="2">
    <location>
        <position position="1"/>
    </location>
</feature>
<keyword evidence="3" id="KW-1185">Reference proteome</keyword>
<dbReference type="Gene3D" id="1.10.10.60">
    <property type="entry name" value="Homeodomain-like"/>
    <property type="match status" value="1"/>
</dbReference>
<evidence type="ECO:0000259" key="1">
    <source>
        <dbReference type="Pfam" id="PF02954"/>
    </source>
</evidence>
<comment type="caution">
    <text evidence="2">The sequence shown here is derived from an EMBL/GenBank/DDBJ whole genome shotgun (WGS) entry which is preliminary data.</text>
</comment>
<dbReference type="AlphaFoldDB" id="A0A1V4T1D4"/>
<proteinExistence type="predicted"/>
<sequence length="53" mass="6278">LEEQVNRFERHLIEEALRACQGRASLACERLGLPKKTLYDKMRRLAIMSDDFR</sequence>
<dbReference type="Pfam" id="PF02954">
    <property type="entry name" value="HTH_8"/>
    <property type="match status" value="1"/>
</dbReference>
<name>A0A1V4T1D4_9GAMM</name>
<dbReference type="Proteomes" id="UP000191418">
    <property type="component" value="Unassembled WGS sequence"/>
</dbReference>
<dbReference type="InterPro" id="IPR009057">
    <property type="entry name" value="Homeodomain-like_sf"/>
</dbReference>